<dbReference type="InterPro" id="IPR018681">
    <property type="entry name" value="DUF2165_transmembrane"/>
</dbReference>
<gene>
    <name evidence="2" type="ORF">RM573_14320</name>
</gene>
<protein>
    <submittedName>
        <fullName evidence="2">DUF2165 family protein</fullName>
    </submittedName>
</protein>
<evidence type="ECO:0000313" key="3">
    <source>
        <dbReference type="Proteomes" id="UP001266357"/>
    </source>
</evidence>
<evidence type="ECO:0000313" key="2">
    <source>
        <dbReference type="EMBL" id="MDT0604777.1"/>
    </source>
</evidence>
<accession>A0ABU3A3L9</accession>
<organism evidence="2 3">
    <name type="scientific">Thalassotalea castellviae</name>
    <dbReference type="NCBI Taxonomy" id="3075612"/>
    <lineage>
        <taxon>Bacteria</taxon>
        <taxon>Pseudomonadati</taxon>
        <taxon>Pseudomonadota</taxon>
        <taxon>Gammaproteobacteria</taxon>
        <taxon>Alteromonadales</taxon>
        <taxon>Colwelliaceae</taxon>
        <taxon>Thalassotalea</taxon>
    </lineage>
</organism>
<evidence type="ECO:0000256" key="1">
    <source>
        <dbReference type="SAM" id="Phobius"/>
    </source>
</evidence>
<dbReference type="RefSeq" id="WP_311583509.1">
    <property type="nucleotide sequence ID" value="NZ_JAVRIF010000009.1"/>
</dbReference>
<keyword evidence="1" id="KW-0812">Transmembrane</keyword>
<reference evidence="2 3" key="1">
    <citation type="submission" date="2023-09" db="EMBL/GenBank/DDBJ databases">
        <authorList>
            <person name="Rey-Velasco X."/>
        </authorList>
    </citation>
    <scope>NUCLEOTIDE SEQUENCE [LARGE SCALE GENOMIC DNA]</scope>
    <source>
        <strain evidence="2 3">W431</strain>
    </source>
</reference>
<feature type="transmembrane region" description="Helical" evidence="1">
    <location>
        <begin position="58"/>
        <end position="81"/>
    </location>
</feature>
<keyword evidence="1" id="KW-1133">Transmembrane helix</keyword>
<keyword evidence="3" id="KW-1185">Reference proteome</keyword>
<feature type="transmembrane region" description="Helical" evidence="1">
    <location>
        <begin position="102"/>
        <end position="122"/>
    </location>
</feature>
<feature type="transmembrane region" description="Helical" evidence="1">
    <location>
        <begin position="142"/>
        <end position="158"/>
    </location>
</feature>
<dbReference type="EMBL" id="JAVRIF010000009">
    <property type="protein sequence ID" value="MDT0604777.1"/>
    <property type="molecule type" value="Genomic_DNA"/>
</dbReference>
<comment type="caution">
    <text evidence="2">The sequence shown here is derived from an EMBL/GenBank/DDBJ whole genome shotgun (WGS) entry which is preliminary data.</text>
</comment>
<dbReference type="Pfam" id="PF09933">
    <property type="entry name" value="DUF2165"/>
    <property type="match status" value="1"/>
</dbReference>
<proteinExistence type="predicted"/>
<keyword evidence="1" id="KW-0472">Membrane</keyword>
<feature type="transmembrane region" description="Helical" evidence="1">
    <location>
        <begin position="7"/>
        <end position="26"/>
    </location>
</feature>
<name>A0ABU3A3L9_9GAMM</name>
<dbReference type="Proteomes" id="UP001266357">
    <property type="component" value="Unassembled WGS sequence"/>
</dbReference>
<sequence length="160" mass="17154">MIHKAKAILIITVSLWGLIGAVQNVIDWNGTIGAVGAVTSMSTIQGGKESWQATDSTIVILAGAFFIVASKLVSASLCAIGGFKMWQAQQSDIKAYKQAKELALTGCAIAIFMLFGGFIVIAESWFELWRSQTMLGPVLQSAFRYAGMITLIAIFVSSKE</sequence>